<organism evidence="7 8">
    <name type="scientific">Psychrobacillus mangrovi</name>
    <dbReference type="NCBI Taxonomy" id="3117745"/>
    <lineage>
        <taxon>Bacteria</taxon>
        <taxon>Bacillati</taxon>
        <taxon>Bacillota</taxon>
        <taxon>Bacilli</taxon>
        <taxon>Bacillales</taxon>
        <taxon>Bacillaceae</taxon>
        <taxon>Psychrobacillus</taxon>
    </lineage>
</organism>
<keyword evidence="8" id="KW-1185">Reference proteome</keyword>
<dbReference type="NCBIfam" id="TIGR00093">
    <property type="entry name" value="pseudouridine synthase"/>
    <property type="match status" value="1"/>
</dbReference>
<dbReference type="InterPro" id="IPR020103">
    <property type="entry name" value="PsdUridine_synth_cat_dom_sf"/>
</dbReference>
<dbReference type="InterPro" id="IPR050343">
    <property type="entry name" value="RsuA_PseudoU_synthase"/>
</dbReference>
<sequence>MRLDKFLAHMGFGTRKEVKELIKSKAIQVNDVIVKDSSMHVKESIDKVAVYGEEIEYREFIYLMLNKPAGVVSATEDTRDRTVIDLLEDDVRHFQPYPVGRLDKDTVGLLLLTNDGALTHRLLSPNKNVPKVYYAEVEGMVDETDVQAFLEGVTLDDGYKTKPGMLEILSKGPVSEIELTITEGKFHQVKRMFESVGKKVVYLKRLSMGPLNLDESLKEGHYRELTEEELEALQQKNDQA</sequence>
<name>A0ABU8F2I7_9BACI</name>
<keyword evidence="2 4" id="KW-0694">RNA-binding</keyword>
<evidence type="ECO:0000256" key="5">
    <source>
        <dbReference type="RuleBase" id="RU003887"/>
    </source>
</evidence>
<dbReference type="PROSITE" id="PS50889">
    <property type="entry name" value="S4"/>
    <property type="match status" value="1"/>
</dbReference>
<evidence type="ECO:0000256" key="1">
    <source>
        <dbReference type="ARBA" id="ARBA00008348"/>
    </source>
</evidence>
<accession>A0ABU8F2I7</accession>
<dbReference type="SUPFAM" id="SSF55174">
    <property type="entry name" value="Alpha-L RNA-binding motif"/>
    <property type="match status" value="1"/>
</dbReference>
<dbReference type="Gene3D" id="3.10.290.10">
    <property type="entry name" value="RNA-binding S4 domain"/>
    <property type="match status" value="1"/>
</dbReference>
<dbReference type="PROSITE" id="PS01149">
    <property type="entry name" value="PSI_RSU"/>
    <property type="match status" value="1"/>
</dbReference>
<dbReference type="EC" id="5.4.99.-" evidence="5"/>
<keyword evidence="3 5" id="KW-0413">Isomerase</keyword>
<dbReference type="Gene3D" id="3.30.70.580">
    <property type="entry name" value="Pseudouridine synthase I, catalytic domain, N-terminal subdomain"/>
    <property type="match status" value="1"/>
</dbReference>
<dbReference type="RefSeq" id="WP_336496784.1">
    <property type="nucleotide sequence ID" value="NZ_JBAWSY010000003.1"/>
</dbReference>
<evidence type="ECO:0000256" key="4">
    <source>
        <dbReference type="PROSITE-ProRule" id="PRU00182"/>
    </source>
</evidence>
<dbReference type="CDD" id="cd02553">
    <property type="entry name" value="PseudoU_synth_RsuA"/>
    <property type="match status" value="1"/>
</dbReference>
<dbReference type="InterPro" id="IPR042092">
    <property type="entry name" value="PsdUridine_s_RsuA/RluB/E/F_cat"/>
</dbReference>
<dbReference type="EMBL" id="JBAWSY010000003">
    <property type="protein sequence ID" value="MEI4769222.1"/>
    <property type="molecule type" value="Genomic_DNA"/>
</dbReference>
<dbReference type="InterPro" id="IPR000748">
    <property type="entry name" value="PsdUridine_synth_RsuA/RluB/E/F"/>
</dbReference>
<evidence type="ECO:0000256" key="2">
    <source>
        <dbReference type="ARBA" id="ARBA00022884"/>
    </source>
</evidence>
<evidence type="ECO:0000313" key="8">
    <source>
        <dbReference type="Proteomes" id="UP001364890"/>
    </source>
</evidence>
<evidence type="ECO:0000313" key="7">
    <source>
        <dbReference type="EMBL" id="MEI4769222.1"/>
    </source>
</evidence>
<dbReference type="InterPro" id="IPR020094">
    <property type="entry name" value="TruA/RsuA/RluB/E/F_N"/>
</dbReference>
<reference evidence="7 8" key="1">
    <citation type="submission" date="2024-01" db="EMBL/GenBank/DDBJ databases">
        <title>Seven novel Bacillus-like species.</title>
        <authorList>
            <person name="Liu G."/>
        </authorList>
    </citation>
    <scope>NUCLEOTIDE SEQUENCE [LARGE SCALE GENOMIC DNA]</scope>
    <source>
        <strain evidence="7 8">FJAT-51614</strain>
    </source>
</reference>
<dbReference type="SMART" id="SM00363">
    <property type="entry name" value="S4"/>
    <property type="match status" value="1"/>
</dbReference>
<feature type="domain" description="RNA-binding S4" evidence="6">
    <location>
        <begin position="1"/>
        <end position="59"/>
    </location>
</feature>
<dbReference type="InterPro" id="IPR036986">
    <property type="entry name" value="S4_RNA-bd_sf"/>
</dbReference>
<dbReference type="Pfam" id="PF00849">
    <property type="entry name" value="PseudoU_synth_2"/>
    <property type="match status" value="1"/>
</dbReference>
<evidence type="ECO:0000259" key="6">
    <source>
        <dbReference type="SMART" id="SM00363"/>
    </source>
</evidence>
<dbReference type="SUPFAM" id="SSF55120">
    <property type="entry name" value="Pseudouridine synthase"/>
    <property type="match status" value="1"/>
</dbReference>
<dbReference type="PANTHER" id="PTHR47683:SF4">
    <property type="entry name" value="PSEUDOURIDINE SYNTHASE"/>
    <property type="match status" value="1"/>
</dbReference>
<dbReference type="InterPro" id="IPR006145">
    <property type="entry name" value="PsdUridine_synth_RsuA/RluA"/>
</dbReference>
<dbReference type="Pfam" id="PF01479">
    <property type="entry name" value="S4"/>
    <property type="match status" value="1"/>
</dbReference>
<dbReference type="InterPro" id="IPR002942">
    <property type="entry name" value="S4_RNA-bd"/>
</dbReference>
<dbReference type="PANTHER" id="PTHR47683">
    <property type="entry name" value="PSEUDOURIDINE SYNTHASE FAMILY PROTEIN-RELATED"/>
    <property type="match status" value="1"/>
</dbReference>
<protein>
    <recommendedName>
        <fullName evidence="5">Pseudouridine synthase</fullName>
        <ecNumber evidence="5">5.4.99.-</ecNumber>
    </recommendedName>
</protein>
<dbReference type="CDD" id="cd00165">
    <property type="entry name" value="S4"/>
    <property type="match status" value="1"/>
</dbReference>
<gene>
    <name evidence="7" type="ORF">WAX74_06140</name>
</gene>
<dbReference type="Gene3D" id="3.30.70.1560">
    <property type="entry name" value="Alpha-L RNA-binding motif"/>
    <property type="match status" value="1"/>
</dbReference>
<evidence type="ECO:0000256" key="3">
    <source>
        <dbReference type="ARBA" id="ARBA00023235"/>
    </source>
</evidence>
<dbReference type="InterPro" id="IPR018496">
    <property type="entry name" value="PsdUridine_synth_RsuA/RluB_CS"/>
</dbReference>
<comment type="caution">
    <text evidence="7">The sequence shown here is derived from an EMBL/GenBank/DDBJ whole genome shotgun (WGS) entry which is preliminary data.</text>
</comment>
<proteinExistence type="inferred from homology"/>
<dbReference type="Proteomes" id="UP001364890">
    <property type="component" value="Unassembled WGS sequence"/>
</dbReference>
<dbReference type="GO" id="GO:0016853">
    <property type="term" value="F:isomerase activity"/>
    <property type="evidence" value="ECO:0007669"/>
    <property type="project" value="UniProtKB-KW"/>
</dbReference>
<comment type="similarity">
    <text evidence="1 5">Belongs to the pseudouridine synthase RsuA family.</text>
</comment>